<organism evidence="3 4">
    <name type="scientific">candidate division WOR_3 bacterium SM23_60</name>
    <dbReference type="NCBI Taxonomy" id="1703780"/>
    <lineage>
        <taxon>Bacteria</taxon>
        <taxon>Bacteria division WOR-3</taxon>
    </lineage>
</organism>
<evidence type="ECO:0000259" key="2">
    <source>
        <dbReference type="Pfam" id="PF22570"/>
    </source>
</evidence>
<dbReference type="EMBL" id="LJUO01000022">
    <property type="protein sequence ID" value="KPK72785.1"/>
    <property type="molecule type" value="Genomic_DNA"/>
</dbReference>
<accession>A0A0S8GJH3</accession>
<protein>
    <recommendedName>
        <fullName evidence="2">LiaF transmembrane domain-containing protein</fullName>
    </recommendedName>
</protein>
<reference evidence="3 4" key="1">
    <citation type="journal article" date="2015" name="Microbiome">
        <title>Genomic resolution of linkages in carbon, nitrogen, and sulfur cycling among widespread estuary sediment bacteria.</title>
        <authorList>
            <person name="Baker B.J."/>
            <person name="Lazar C.S."/>
            <person name="Teske A.P."/>
            <person name="Dick G.J."/>
        </authorList>
    </citation>
    <scope>NUCLEOTIDE SEQUENCE [LARGE SCALE GENOMIC DNA]</scope>
    <source>
        <strain evidence="3">SM23_60</strain>
    </source>
</reference>
<feature type="transmembrane region" description="Helical" evidence="1">
    <location>
        <begin position="29"/>
        <end position="44"/>
    </location>
</feature>
<evidence type="ECO:0000313" key="3">
    <source>
        <dbReference type="EMBL" id="KPK72785.1"/>
    </source>
</evidence>
<evidence type="ECO:0000313" key="4">
    <source>
        <dbReference type="Proteomes" id="UP000051096"/>
    </source>
</evidence>
<dbReference type="Proteomes" id="UP000051096">
    <property type="component" value="Unassembled WGS sequence"/>
</dbReference>
<sequence>MISAIILIIFIGVFLWLGNLRIVDMGRDWPVILIVIGLVSLLNTQKKARSKKIINDLEKGKITVEEAEGKLRNTP</sequence>
<feature type="transmembrane region" description="Helical" evidence="1">
    <location>
        <begin position="5"/>
        <end position="23"/>
    </location>
</feature>
<gene>
    <name evidence="3" type="ORF">AMJ87_03650</name>
</gene>
<comment type="caution">
    <text evidence="3">The sequence shown here is derived from an EMBL/GenBank/DDBJ whole genome shotgun (WGS) entry which is preliminary data.</text>
</comment>
<name>A0A0S8GJH3_UNCW3</name>
<dbReference type="InterPro" id="IPR054331">
    <property type="entry name" value="LiaF_TM"/>
</dbReference>
<keyword evidence="1" id="KW-0812">Transmembrane</keyword>
<evidence type="ECO:0000256" key="1">
    <source>
        <dbReference type="SAM" id="Phobius"/>
    </source>
</evidence>
<dbReference type="AlphaFoldDB" id="A0A0S8GJH3"/>
<feature type="domain" description="LiaF transmembrane" evidence="2">
    <location>
        <begin position="6"/>
        <end position="47"/>
    </location>
</feature>
<keyword evidence="1" id="KW-0472">Membrane</keyword>
<proteinExistence type="predicted"/>
<keyword evidence="1" id="KW-1133">Transmembrane helix</keyword>
<dbReference type="Pfam" id="PF22570">
    <property type="entry name" value="LiaF-TM"/>
    <property type="match status" value="1"/>
</dbReference>